<keyword evidence="6" id="KW-0547">Nucleotide-binding</keyword>
<dbReference type="InterPro" id="IPR057425">
    <property type="entry name" value="DUF2921_N"/>
</dbReference>
<feature type="transmembrane region" description="Helical" evidence="11">
    <location>
        <begin position="926"/>
        <end position="946"/>
    </location>
</feature>
<evidence type="ECO:0000256" key="4">
    <source>
        <dbReference type="ARBA" id="ARBA00022679"/>
    </source>
</evidence>
<keyword evidence="9 11" id="KW-1133">Transmembrane helix</keyword>
<evidence type="ECO:0000256" key="2">
    <source>
        <dbReference type="ARBA" id="ARBA00004127"/>
    </source>
</evidence>
<dbReference type="SMART" id="SM00212">
    <property type="entry name" value="UBCc"/>
    <property type="match status" value="1"/>
</dbReference>
<comment type="subcellular location">
    <subcellularLocation>
        <location evidence="2">Endomembrane system</location>
        <topology evidence="2">Multi-pass membrane protein</topology>
    </subcellularLocation>
</comment>
<evidence type="ECO:0000256" key="3">
    <source>
        <dbReference type="ARBA" id="ARBA00004906"/>
    </source>
</evidence>
<dbReference type="GO" id="GO:0061630">
    <property type="term" value="F:ubiquitin protein ligase activity"/>
    <property type="evidence" value="ECO:0007669"/>
    <property type="project" value="UniProtKB-EC"/>
</dbReference>
<evidence type="ECO:0000313" key="13">
    <source>
        <dbReference type="EMBL" id="KAI9185606.1"/>
    </source>
</evidence>
<dbReference type="PANTHER" id="PTHR33389:SF18">
    <property type="entry name" value="OS01G0677900 PROTEIN"/>
    <property type="match status" value="1"/>
</dbReference>
<comment type="catalytic activity">
    <reaction evidence="1">
        <text>S-ubiquitinyl-[E2 ubiquitin-conjugating enzyme]-L-cysteine + [acceptor protein]-L-lysine = [E2 ubiquitin-conjugating enzyme]-L-cysteine + N(6)-ubiquitinyl-[acceptor protein]-L-lysine.</text>
        <dbReference type="EC" id="2.3.2.27"/>
    </reaction>
</comment>
<dbReference type="InterPro" id="IPR000608">
    <property type="entry name" value="UBC"/>
</dbReference>
<organism evidence="13 14">
    <name type="scientific">Acer negundo</name>
    <name type="common">Box elder</name>
    <dbReference type="NCBI Taxonomy" id="4023"/>
    <lineage>
        <taxon>Eukaryota</taxon>
        <taxon>Viridiplantae</taxon>
        <taxon>Streptophyta</taxon>
        <taxon>Embryophyta</taxon>
        <taxon>Tracheophyta</taxon>
        <taxon>Spermatophyta</taxon>
        <taxon>Magnoliopsida</taxon>
        <taxon>eudicotyledons</taxon>
        <taxon>Gunneridae</taxon>
        <taxon>Pentapetalae</taxon>
        <taxon>rosids</taxon>
        <taxon>malvids</taxon>
        <taxon>Sapindales</taxon>
        <taxon>Sapindaceae</taxon>
        <taxon>Hippocastanoideae</taxon>
        <taxon>Acereae</taxon>
        <taxon>Acer</taxon>
    </lineage>
</organism>
<dbReference type="Pfam" id="PF25333">
    <property type="entry name" value="DUF2921_N"/>
    <property type="match status" value="3"/>
</dbReference>
<evidence type="ECO:0000256" key="10">
    <source>
        <dbReference type="ARBA" id="ARBA00023136"/>
    </source>
</evidence>
<feature type="transmembrane region" description="Helical" evidence="11">
    <location>
        <begin position="953"/>
        <end position="975"/>
    </location>
</feature>
<name>A0AAD5J4Q4_ACENE</name>
<keyword evidence="7" id="KW-0833">Ubl conjugation pathway</keyword>
<reference evidence="13" key="1">
    <citation type="journal article" date="2022" name="Plant J.">
        <title>Strategies of tolerance reflected in two North American maple genomes.</title>
        <authorList>
            <person name="McEvoy S.L."/>
            <person name="Sezen U.U."/>
            <person name="Trouern-Trend A."/>
            <person name="McMahon S.M."/>
            <person name="Schaberg P.G."/>
            <person name="Yang J."/>
            <person name="Wegrzyn J.L."/>
            <person name="Swenson N.G."/>
        </authorList>
    </citation>
    <scope>NUCLEOTIDE SEQUENCE</scope>
    <source>
        <strain evidence="13">91603</strain>
    </source>
</reference>
<protein>
    <recommendedName>
        <fullName evidence="12">UBC core domain-containing protein</fullName>
    </recommendedName>
</protein>
<dbReference type="Proteomes" id="UP001064489">
    <property type="component" value="Chromosome 3"/>
</dbReference>
<dbReference type="GO" id="GO:0005524">
    <property type="term" value="F:ATP binding"/>
    <property type="evidence" value="ECO:0007669"/>
    <property type="project" value="UniProtKB-KW"/>
</dbReference>
<dbReference type="InterPro" id="IPR021319">
    <property type="entry name" value="DUF2921"/>
</dbReference>
<dbReference type="Gene3D" id="3.10.110.10">
    <property type="entry name" value="Ubiquitin Conjugating Enzyme"/>
    <property type="match status" value="1"/>
</dbReference>
<dbReference type="Pfam" id="PF00179">
    <property type="entry name" value="UQ_con"/>
    <property type="match status" value="1"/>
</dbReference>
<feature type="transmembrane region" description="Helical" evidence="11">
    <location>
        <begin position="1045"/>
        <end position="1063"/>
    </location>
</feature>
<accession>A0AAD5J4Q4</accession>
<feature type="transmembrane region" description="Helical" evidence="11">
    <location>
        <begin position="1003"/>
        <end position="1024"/>
    </location>
</feature>
<dbReference type="PROSITE" id="PS50127">
    <property type="entry name" value="UBC_2"/>
    <property type="match status" value="1"/>
</dbReference>
<evidence type="ECO:0000256" key="8">
    <source>
        <dbReference type="ARBA" id="ARBA00022840"/>
    </source>
</evidence>
<comment type="caution">
    <text evidence="13">The sequence shown here is derived from an EMBL/GenBank/DDBJ whole genome shotgun (WGS) entry which is preliminary data.</text>
</comment>
<evidence type="ECO:0000256" key="7">
    <source>
        <dbReference type="ARBA" id="ARBA00022786"/>
    </source>
</evidence>
<evidence type="ECO:0000256" key="6">
    <source>
        <dbReference type="ARBA" id="ARBA00022741"/>
    </source>
</evidence>
<dbReference type="PANTHER" id="PTHR33389">
    <property type="entry name" value="FAMILY PROTEIN, PUTATIVE (DUF2921)-RELATED"/>
    <property type="match status" value="1"/>
</dbReference>
<evidence type="ECO:0000259" key="12">
    <source>
        <dbReference type="PROSITE" id="PS50127"/>
    </source>
</evidence>
<dbReference type="AlphaFoldDB" id="A0AAD5J4Q4"/>
<keyword evidence="4" id="KW-0808">Transferase</keyword>
<keyword evidence="14" id="KW-1185">Reference proteome</keyword>
<evidence type="ECO:0000256" key="5">
    <source>
        <dbReference type="ARBA" id="ARBA00022692"/>
    </source>
</evidence>
<gene>
    <name evidence="13" type="ORF">LWI28_008750</name>
</gene>
<evidence type="ECO:0000313" key="14">
    <source>
        <dbReference type="Proteomes" id="UP001064489"/>
    </source>
</evidence>
<evidence type="ECO:0000256" key="11">
    <source>
        <dbReference type="SAM" id="Phobius"/>
    </source>
</evidence>
<dbReference type="CDD" id="cd23837">
    <property type="entry name" value="UBCc_UBE2O"/>
    <property type="match status" value="1"/>
</dbReference>
<dbReference type="SUPFAM" id="SSF54495">
    <property type="entry name" value="UBC-like"/>
    <property type="match status" value="1"/>
</dbReference>
<proteinExistence type="predicted"/>
<keyword evidence="10 11" id="KW-0472">Membrane</keyword>
<dbReference type="GO" id="GO:0012505">
    <property type="term" value="C:endomembrane system"/>
    <property type="evidence" value="ECO:0007669"/>
    <property type="project" value="UniProtKB-SubCell"/>
</dbReference>
<feature type="domain" description="UBC core" evidence="12">
    <location>
        <begin position="119"/>
        <end position="281"/>
    </location>
</feature>
<dbReference type="FunFam" id="3.10.110.10:FF:000028">
    <property type="entry name" value="Probable ubiquitin-conjugating enzyme E2 23"/>
    <property type="match status" value="1"/>
</dbReference>
<dbReference type="InterPro" id="IPR016135">
    <property type="entry name" value="UBQ-conjugating_enzyme/RWD"/>
</dbReference>
<feature type="transmembrane region" description="Helical" evidence="11">
    <location>
        <begin position="1142"/>
        <end position="1166"/>
    </location>
</feature>
<evidence type="ECO:0000256" key="1">
    <source>
        <dbReference type="ARBA" id="ARBA00000900"/>
    </source>
</evidence>
<sequence length="1193" mass="133589">MYCASLEYIVEIEAGGGGNDVMLPKLRKLKLTKLENFINFYSENSSLNIWTAKKELSTKQDNNMQLQGEMVLGVQIVNDPACSGLFWTGLSVLMPEPPAESVTWVRGAAKVKKLALPVSFIVGITAVSRAFVARNDAVNTIFVRVYESRMDLLRAVIIGAEGTPYHDGLFFFDVFFPSGYPNVPPLVYYHSGGLRINPNLYNCGKVCLSLLNTWSGNKNEKWIPSMSTMLQVLVSIQALILNQKPYFNEPGYASSNGTAHGENSSQRYNENTFILSLKTMVYTVRRPPKYFKEFVVGHFYKCARDIVTACKAYMDGAQVGCLVKGGVQDVDEGDKSSSEGFKNSLRGYVDMLVKEFKQIGVKNCENILALPKRGPRGVKDAPFSISSVQFHTGYYTGQKKTVSQTSSESSNSLSFHIRNVYKTDKDGVFRIEGYLVLRSRESKFYFVGNVSHNPGSVSFTLHGFWSESSGEVCMVGIGFSYTRQGRNYNPEAVLKLNNLRNSSSVTTLVIGTLESLSSPHELSYFEPISILIFSGKNYEYTMVSKEFGDEFSGGNDTIVKGLPMDSLYGNGFCSVFSRAVNGFNLKYSSSCISAKNCNPFGDAVGFSPRIVYFKGIDCKGEENRMRVLVAFSNSSYVGINPLFDPNTAFVGEGFWDDKMNQLCIVACRFSNASENMVNAHVGVGDCTTRLSLSFPAVWSIRETNDIVGTIWSRKPVNDSGYFNRILFHSSENRMFAVPGLKFEYTEILRAGKLCGLREKPERRRGSGTQISTLLICNSIFGLEEIWETFHDLMQLQSPLVISYKIGIRLSDKISLSSIISTSSERVEITAEGIYDVETGQLCMVGCRNIVSKDDQSLISDSMDCEIVVNFQFPPLKSKKNGGYIKGSITSTRSKPDPLYFERLDVSSASYTAVQAKESISRMDLEIILALISNTLVCVFVGFQLLHVKQHPHLLPFISLVMLLLLTLGHMIPLVLNFEALFLNNRNHRKVVLGSGIWLEANEVLVRLVTMVAFLLEFRLLQLTWSARLTDRDQKSSWFAERSTVFVSYPLYVAGALIFLLVNWSKDTLWEDLKSYTDLVLDGFLLPQILLNIFRNSKQDALSRSFYIGTTFFQLLPHAYDLYRRHSYCSVVSYSYIYASPNADFYSATWDVIIPSGGLLFVAIIYLQQRFGGCCIIPGRFREDDPEMGRSCGW</sequence>
<evidence type="ECO:0000256" key="9">
    <source>
        <dbReference type="ARBA" id="ARBA00022989"/>
    </source>
</evidence>
<keyword evidence="5 11" id="KW-0812">Transmembrane</keyword>
<comment type="pathway">
    <text evidence="3">Protein modification; protein ubiquitination.</text>
</comment>
<reference evidence="13" key="2">
    <citation type="submission" date="2023-02" db="EMBL/GenBank/DDBJ databases">
        <authorList>
            <person name="Swenson N.G."/>
            <person name="Wegrzyn J.L."/>
            <person name="Mcevoy S.L."/>
        </authorList>
    </citation>
    <scope>NUCLEOTIDE SEQUENCE</scope>
    <source>
        <strain evidence="13">91603</strain>
        <tissue evidence="13">Leaf</tissue>
    </source>
</reference>
<dbReference type="Pfam" id="PF11145">
    <property type="entry name" value="DUF2921"/>
    <property type="match status" value="1"/>
</dbReference>
<keyword evidence="8" id="KW-0067">ATP-binding</keyword>
<dbReference type="EMBL" id="JAJSOW010000100">
    <property type="protein sequence ID" value="KAI9185606.1"/>
    <property type="molecule type" value="Genomic_DNA"/>
</dbReference>